<reference evidence="2 3" key="1">
    <citation type="submission" date="2020-08" db="EMBL/GenBank/DDBJ databases">
        <title>Genomic Encyclopedia of Type Strains, Phase IV (KMG-IV): sequencing the most valuable type-strain genomes for metagenomic binning, comparative biology and taxonomic classification.</title>
        <authorList>
            <person name="Goeker M."/>
        </authorList>
    </citation>
    <scope>NUCLEOTIDE SEQUENCE [LARGE SCALE GENOMIC DNA]</scope>
    <source>
        <strain evidence="2 3">YIM 65646</strain>
    </source>
</reference>
<dbReference type="RefSeq" id="WP_184786851.1">
    <property type="nucleotide sequence ID" value="NZ_BONT01000013.1"/>
</dbReference>
<evidence type="ECO:0000313" key="3">
    <source>
        <dbReference type="Proteomes" id="UP000548476"/>
    </source>
</evidence>
<accession>A0A841FN29</accession>
<keyword evidence="1" id="KW-0472">Membrane</keyword>
<keyword evidence="1" id="KW-1133">Transmembrane helix</keyword>
<keyword evidence="3" id="KW-1185">Reference proteome</keyword>
<evidence type="ECO:0000313" key="2">
    <source>
        <dbReference type="EMBL" id="MBB6034009.1"/>
    </source>
</evidence>
<feature type="transmembrane region" description="Helical" evidence="1">
    <location>
        <begin position="53"/>
        <end position="71"/>
    </location>
</feature>
<gene>
    <name evidence="2" type="ORF">HNR73_001859</name>
</gene>
<dbReference type="Proteomes" id="UP000548476">
    <property type="component" value="Unassembled WGS sequence"/>
</dbReference>
<evidence type="ECO:0000256" key="1">
    <source>
        <dbReference type="SAM" id="Phobius"/>
    </source>
</evidence>
<name>A0A841FN29_9ACTN</name>
<dbReference type="EMBL" id="JACHGT010000003">
    <property type="protein sequence ID" value="MBB6034009.1"/>
    <property type="molecule type" value="Genomic_DNA"/>
</dbReference>
<protein>
    <submittedName>
        <fullName evidence="2">Uncharacterized protein</fullName>
    </submittedName>
</protein>
<keyword evidence="1" id="KW-0812">Transmembrane</keyword>
<organism evidence="2 3">
    <name type="scientific">Phytomonospora endophytica</name>
    <dbReference type="NCBI Taxonomy" id="714109"/>
    <lineage>
        <taxon>Bacteria</taxon>
        <taxon>Bacillati</taxon>
        <taxon>Actinomycetota</taxon>
        <taxon>Actinomycetes</taxon>
        <taxon>Micromonosporales</taxon>
        <taxon>Micromonosporaceae</taxon>
        <taxon>Phytomonospora</taxon>
    </lineage>
</organism>
<dbReference type="AlphaFoldDB" id="A0A841FN29"/>
<sequence length="75" mass="8262">MRKTVETIGFILVLMGVSGAVDRLWTQPIMSLFLNAFDRWVIPHLPFATGYEVYANLMLAVVGGVIILLGGRLKA</sequence>
<proteinExistence type="predicted"/>
<comment type="caution">
    <text evidence="2">The sequence shown here is derived from an EMBL/GenBank/DDBJ whole genome shotgun (WGS) entry which is preliminary data.</text>
</comment>